<organism evidence="2">
    <name type="scientific">Anopheles braziliensis</name>
    <dbReference type="NCBI Taxonomy" id="58242"/>
    <lineage>
        <taxon>Eukaryota</taxon>
        <taxon>Metazoa</taxon>
        <taxon>Ecdysozoa</taxon>
        <taxon>Arthropoda</taxon>
        <taxon>Hexapoda</taxon>
        <taxon>Insecta</taxon>
        <taxon>Pterygota</taxon>
        <taxon>Neoptera</taxon>
        <taxon>Endopterygota</taxon>
        <taxon>Diptera</taxon>
        <taxon>Nematocera</taxon>
        <taxon>Culicoidea</taxon>
        <taxon>Culicidae</taxon>
        <taxon>Anophelinae</taxon>
        <taxon>Anopheles</taxon>
    </lineage>
</organism>
<proteinExistence type="predicted"/>
<accession>A0A2M3ZMA0</accession>
<feature type="transmembrane region" description="Helical" evidence="1">
    <location>
        <begin position="35"/>
        <end position="54"/>
    </location>
</feature>
<reference evidence="2" key="1">
    <citation type="submission" date="2018-01" db="EMBL/GenBank/DDBJ databases">
        <title>An insight into the sialome of Amazonian anophelines.</title>
        <authorList>
            <person name="Ribeiro J.M."/>
            <person name="Scarpassa V."/>
            <person name="Calvo E."/>
        </authorList>
    </citation>
    <scope>NUCLEOTIDE SEQUENCE</scope>
    <source>
        <tissue evidence="2">Salivary glands</tissue>
    </source>
</reference>
<keyword evidence="1" id="KW-1133">Transmembrane helix</keyword>
<keyword evidence="1" id="KW-0812">Transmembrane</keyword>
<keyword evidence="1" id="KW-0472">Membrane</keyword>
<evidence type="ECO:0000256" key="1">
    <source>
        <dbReference type="SAM" id="Phobius"/>
    </source>
</evidence>
<sequence>MMTVRLMVLLLLLLLLLLMMRIIHIMPCVLRMHLMMMAVVVMVMIGSTSGVIRIRSQRGSLACSRAGSPRYVIVIFVRCRCRHHATTLVVLLMIVLATVRCVRVHSIGIGIILLAPAFRAILAFTLRPTLLELRELCLDLLLLLLLLHVLARASLHLVVHGDVRSIIGNVEDRVLFRFV</sequence>
<feature type="transmembrane region" description="Helical" evidence="1">
    <location>
        <begin position="104"/>
        <end position="124"/>
    </location>
</feature>
<dbReference type="AlphaFoldDB" id="A0A2M3ZMA0"/>
<protein>
    <submittedName>
        <fullName evidence="2">Putative secreted peptide</fullName>
    </submittedName>
</protein>
<feature type="transmembrane region" description="Helical" evidence="1">
    <location>
        <begin position="136"/>
        <end position="155"/>
    </location>
</feature>
<dbReference type="EMBL" id="GGFM01008905">
    <property type="protein sequence ID" value="MBW29656.1"/>
    <property type="molecule type" value="Transcribed_RNA"/>
</dbReference>
<evidence type="ECO:0000313" key="2">
    <source>
        <dbReference type="EMBL" id="MBW29656.1"/>
    </source>
</evidence>
<name>A0A2M3ZMA0_9DIPT</name>